<comment type="caution">
    <text evidence="2">The sequence shown here is derived from an EMBL/GenBank/DDBJ whole genome shotgun (WGS) entry which is preliminary data.</text>
</comment>
<feature type="chain" id="PRO_5045982329" evidence="1">
    <location>
        <begin position="20"/>
        <end position="163"/>
    </location>
</feature>
<sequence length="163" mass="18076">MKFASLLLGAALVTSVAGAAQLDITLNQPQLDVQPYHRPYIAVWVEDAQRNPVATIALWKQMEEGDKWLKDLRQFWRKIGRSAGNEIDGVTGATRRPGDHQLQWDGKDNLGKPLPAGEYLLNIEASREEGGRDYHRVAITLGKQGDISLPAKVELGPIQIKVK</sequence>
<dbReference type="RefSeq" id="WP_343845824.1">
    <property type="nucleotide sequence ID" value="NZ_BAAAEI010000015.1"/>
</dbReference>
<dbReference type="Pfam" id="PF10029">
    <property type="entry name" value="DUF2271"/>
    <property type="match status" value="1"/>
</dbReference>
<accession>A0ABN0XFJ3</accession>
<dbReference type="Gene3D" id="2.60.40.4070">
    <property type="match status" value="1"/>
</dbReference>
<protein>
    <submittedName>
        <fullName evidence="2">DUF2271 domain-containing protein</fullName>
    </submittedName>
</protein>
<dbReference type="Proteomes" id="UP001501757">
    <property type="component" value="Unassembled WGS sequence"/>
</dbReference>
<evidence type="ECO:0000313" key="2">
    <source>
        <dbReference type="EMBL" id="GAA0362550.1"/>
    </source>
</evidence>
<organism evidence="2 3">
    <name type="scientific">Bowmanella denitrificans</name>
    <dbReference type="NCBI Taxonomy" id="366582"/>
    <lineage>
        <taxon>Bacteria</taxon>
        <taxon>Pseudomonadati</taxon>
        <taxon>Pseudomonadota</taxon>
        <taxon>Gammaproteobacteria</taxon>
        <taxon>Alteromonadales</taxon>
        <taxon>Alteromonadaceae</taxon>
        <taxon>Bowmanella</taxon>
    </lineage>
</organism>
<gene>
    <name evidence="2" type="ORF">GCM10009092_28660</name>
</gene>
<dbReference type="EMBL" id="BAAAEI010000015">
    <property type="protein sequence ID" value="GAA0362550.1"/>
    <property type="molecule type" value="Genomic_DNA"/>
</dbReference>
<dbReference type="PIRSF" id="PIRSF014995">
    <property type="entry name" value="UCP014995"/>
    <property type="match status" value="1"/>
</dbReference>
<evidence type="ECO:0000313" key="3">
    <source>
        <dbReference type="Proteomes" id="UP001501757"/>
    </source>
</evidence>
<keyword evidence="1" id="KW-0732">Signal</keyword>
<reference evidence="2 3" key="1">
    <citation type="journal article" date="2019" name="Int. J. Syst. Evol. Microbiol.">
        <title>The Global Catalogue of Microorganisms (GCM) 10K type strain sequencing project: providing services to taxonomists for standard genome sequencing and annotation.</title>
        <authorList>
            <consortium name="The Broad Institute Genomics Platform"/>
            <consortium name="The Broad Institute Genome Sequencing Center for Infectious Disease"/>
            <person name="Wu L."/>
            <person name="Ma J."/>
        </authorList>
    </citation>
    <scope>NUCLEOTIDE SEQUENCE [LARGE SCALE GENOMIC DNA]</scope>
    <source>
        <strain evidence="2 3">JCM 13378</strain>
    </source>
</reference>
<keyword evidence="3" id="KW-1185">Reference proteome</keyword>
<evidence type="ECO:0000256" key="1">
    <source>
        <dbReference type="SAM" id="SignalP"/>
    </source>
</evidence>
<name>A0ABN0XFJ3_9ALTE</name>
<proteinExistence type="predicted"/>
<dbReference type="InterPro" id="IPR014469">
    <property type="entry name" value="DUF2271"/>
</dbReference>
<feature type="signal peptide" evidence="1">
    <location>
        <begin position="1"/>
        <end position="19"/>
    </location>
</feature>